<name>A0A917TK42_9ACTN</name>
<proteinExistence type="predicted"/>
<dbReference type="Proteomes" id="UP000642070">
    <property type="component" value="Unassembled WGS sequence"/>
</dbReference>
<evidence type="ECO:0000313" key="4">
    <source>
        <dbReference type="Proteomes" id="UP000642070"/>
    </source>
</evidence>
<dbReference type="SUPFAM" id="SSF56281">
    <property type="entry name" value="Metallo-hydrolase/oxidoreductase"/>
    <property type="match status" value="1"/>
</dbReference>
<sequence length="316" mass="34582">MTYRMDRKMLGAAALAAAGAGAGVALARSLREDAPAVAEHAWTVRAARPAGEAAEATATFVGTATVLLRLGAFTLLTDPNFLHLGQRAYLGYGLWSKRRTEPALSIDELPPLDGVVLSHLHGDHFDRVARRGLPRDLPVLTTRPAARRLRTWRFGEAVGLTDWQSAEFSAPGETLRVTAVPARHGPPGVHLLMPVTMGSIIDWQRADGRRLRLYVSGDTRYRQRVLREIPERYGDIDAALLHLGGTRILGALVTMNARDGVALSRLLQPRRIVPIHYDDYPVFQEPLSTFLRMAEVSGLADAVRPVIRGQTVDLTA</sequence>
<protein>
    <recommendedName>
        <fullName evidence="2">Metallo-beta-lactamase domain-containing protein</fullName>
    </recommendedName>
</protein>
<dbReference type="PANTHER" id="PTHR43546">
    <property type="entry name" value="UPF0173 METAL-DEPENDENT HYDROLASE MJ1163-RELATED"/>
    <property type="match status" value="1"/>
</dbReference>
<evidence type="ECO:0000259" key="2">
    <source>
        <dbReference type="Pfam" id="PF12706"/>
    </source>
</evidence>
<dbReference type="AlphaFoldDB" id="A0A917TK42"/>
<keyword evidence="1" id="KW-0732">Signal</keyword>
<dbReference type="EMBL" id="BMPI01000011">
    <property type="protein sequence ID" value="GGM25429.1"/>
    <property type="molecule type" value="Genomic_DNA"/>
</dbReference>
<feature type="domain" description="Metallo-beta-lactamase" evidence="2">
    <location>
        <begin position="97"/>
        <end position="277"/>
    </location>
</feature>
<comment type="caution">
    <text evidence="3">The sequence shown here is derived from an EMBL/GenBank/DDBJ whole genome shotgun (WGS) entry which is preliminary data.</text>
</comment>
<dbReference type="InterPro" id="IPR001279">
    <property type="entry name" value="Metallo-B-lactamas"/>
</dbReference>
<dbReference type="PANTHER" id="PTHR43546:SF7">
    <property type="entry name" value="METALLO-BETA-LACTAMASE DOMAIN-CONTAINING PROTEIN"/>
    <property type="match status" value="1"/>
</dbReference>
<keyword evidence="4" id="KW-1185">Reference proteome</keyword>
<feature type="chain" id="PRO_5036895833" description="Metallo-beta-lactamase domain-containing protein" evidence="1">
    <location>
        <begin position="28"/>
        <end position="316"/>
    </location>
</feature>
<reference evidence="3" key="1">
    <citation type="journal article" date="2014" name="Int. J. Syst. Evol. Microbiol.">
        <title>Complete genome sequence of Corynebacterium casei LMG S-19264T (=DSM 44701T), isolated from a smear-ripened cheese.</title>
        <authorList>
            <consortium name="US DOE Joint Genome Institute (JGI-PGF)"/>
            <person name="Walter F."/>
            <person name="Albersmeier A."/>
            <person name="Kalinowski J."/>
            <person name="Ruckert C."/>
        </authorList>
    </citation>
    <scope>NUCLEOTIDE SEQUENCE</scope>
    <source>
        <strain evidence="3">JCM 19831</strain>
    </source>
</reference>
<dbReference type="InterPro" id="IPR050114">
    <property type="entry name" value="UPF0173_UPF0282_UlaG_hydrolase"/>
</dbReference>
<reference evidence="3" key="2">
    <citation type="submission" date="2020-09" db="EMBL/GenBank/DDBJ databases">
        <authorList>
            <person name="Sun Q."/>
            <person name="Ohkuma M."/>
        </authorList>
    </citation>
    <scope>NUCLEOTIDE SEQUENCE</scope>
    <source>
        <strain evidence="3">JCM 19831</strain>
    </source>
</reference>
<evidence type="ECO:0000256" key="1">
    <source>
        <dbReference type="SAM" id="SignalP"/>
    </source>
</evidence>
<evidence type="ECO:0000313" key="3">
    <source>
        <dbReference type="EMBL" id="GGM25429.1"/>
    </source>
</evidence>
<feature type="signal peptide" evidence="1">
    <location>
        <begin position="1"/>
        <end position="27"/>
    </location>
</feature>
<organism evidence="3 4">
    <name type="scientific">Dactylosporangium sucinum</name>
    <dbReference type="NCBI Taxonomy" id="1424081"/>
    <lineage>
        <taxon>Bacteria</taxon>
        <taxon>Bacillati</taxon>
        <taxon>Actinomycetota</taxon>
        <taxon>Actinomycetes</taxon>
        <taxon>Micromonosporales</taxon>
        <taxon>Micromonosporaceae</taxon>
        <taxon>Dactylosporangium</taxon>
    </lineage>
</organism>
<gene>
    <name evidence="3" type="ORF">GCM10007977_028250</name>
</gene>
<accession>A0A917TK42</accession>
<dbReference type="InterPro" id="IPR036866">
    <property type="entry name" value="RibonucZ/Hydroxyglut_hydro"/>
</dbReference>
<dbReference type="Gene3D" id="3.60.15.10">
    <property type="entry name" value="Ribonuclease Z/Hydroxyacylglutathione hydrolase-like"/>
    <property type="match status" value="1"/>
</dbReference>
<dbReference type="Pfam" id="PF12706">
    <property type="entry name" value="Lactamase_B_2"/>
    <property type="match status" value="1"/>
</dbReference>